<dbReference type="AlphaFoldDB" id="A0A450T8X9"/>
<evidence type="ECO:0000313" key="2">
    <source>
        <dbReference type="EMBL" id="VFJ63140.1"/>
    </source>
</evidence>
<gene>
    <name evidence="2" type="ORF">BECKDK2373B_GA0170837_11205</name>
    <name evidence="1" type="ORF">BECKDK2373C_GA0170839_105029</name>
</gene>
<reference evidence="2" key="1">
    <citation type="submission" date="2019-02" db="EMBL/GenBank/DDBJ databases">
        <authorList>
            <person name="Gruber-Vodicka R. H."/>
            <person name="Seah K. B. B."/>
        </authorList>
    </citation>
    <scope>NUCLEOTIDE SEQUENCE</scope>
    <source>
        <strain evidence="1">BECK_DK161</strain>
        <strain evidence="2">BECK_DK47</strain>
    </source>
</reference>
<dbReference type="EMBL" id="CAADEY010000050">
    <property type="protein sequence ID" value="VFJ55895.1"/>
    <property type="molecule type" value="Genomic_DNA"/>
</dbReference>
<dbReference type="EMBL" id="CAADEX010000120">
    <property type="protein sequence ID" value="VFJ63140.1"/>
    <property type="molecule type" value="Genomic_DNA"/>
</dbReference>
<sequence length="66" mass="7830">MEERQISFHTVRDLMENGTLTYKDERHCWIFKAYPDRHDNLVCAAAISGTSIVIKTLMTHWREHPE</sequence>
<evidence type="ECO:0000313" key="1">
    <source>
        <dbReference type="EMBL" id="VFJ55895.1"/>
    </source>
</evidence>
<evidence type="ECO:0008006" key="3">
    <source>
        <dbReference type="Google" id="ProtNLM"/>
    </source>
</evidence>
<organism evidence="2">
    <name type="scientific">Candidatus Kentrum sp. DK</name>
    <dbReference type="NCBI Taxonomy" id="2126562"/>
    <lineage>
        <taxon>Bacteria</taxon>
        <taxon>Pseudomonadati</taxon>
        <taxon>Pseudomonadota</taxon>
        <taxon>Gammaproteobacteria</taxon>
        <taxon>Candidatus Kentrum</taxon>
    </lineage>
</organism>
<protein>
    <recommendedName>
        <fullName evidence="3">DUF4258 domain-containing protein</fullName>
    </recommendedName>
</protein>
<accession>A0A450T8X9</accession>
<proteinExistence type="predicted"/>
<name>A0A450T8X9_9GAMM</name>